<feature type="compositionally biased region" description="Low complexity" evidence="1">
    <location>
        <begin position="54"/>
        <end position="65"/>
    </location>
</feature>
<proteinExistence type="predicted"/>
<dbReference type="VEuPathDB" id="FungiDB:H257_10236"/>
<accession>W4G8K4</accession>
<sequence length="227" mass="24968">MPTPHHKGQPESLGLPKLRPPSPKTDTADVPHDDDADMQTVRVSESHPRDDTDTSTSNESESAANLPCLANVTPMDTSPREGLGSGEIQYQTLPRRQSSSLKVLRPALPSTPMVMLQRTKTLGSLHADKMLTRLGVTFETMRLEKGMKKLGICDHDIEASIEIRRHCGVVLNDLMSKEELLLGFSGKQLKRIKAVKTMGTSENEILDVYCKQISNLGFPQEAAALLK</sequence>
<dbReference type="RefSeq" id="XP_009835018.1">
    <property type="nucleotide sequence ID" value="XM_009836716.1"/>
</dbReference>
<name>W4G8K4_APHAT</name>
<evidence type="ECO:0000256" key="1">
    <source>
        <dbReference type="SAM" id="MobiDB-lite"/>
    </source>
</evidence>
<dbReference type="EMBL" id="KI913140">
    <property type="protein sequence ID" value="ETV75384.1"/>
    <property type="molecule type" value="Genomic_DNA"/>
</dbReference>
<evidence type="ECO:0000313" key="2">
    <source>
        <dbReference type="EMBL" id="ETV75384.1"/>
    </source>
</evidence>
<dbReference type="OrthoDB" id="196657at2759"/>
<organism evidence="2">
    <name type="scientific">Aphanomyces astaci</name>
    <name type="common">Crayfish plague agent</name>
    <dbReference type="NCBI Taxonomy" id="112090"/>
    <lineage>
        <taxon>Eukaryota</taxon>
        <taxon>Sar</taxon>
        <taxon>Stramenopiles</taxon>
        <taxon>Oomycota</taxon>
        <taxon>Saprolegniomycetes</taxon>
        <taxon>Saprolegniales</taxon>
        <taxon>Verrucalvaceae</taxon>
        <taxon>Aphanomyces</taxon>
    </lineage>
</organism>
<reference evidence="2" key="1">
    <citation type="submission" date="2013-12" db="EMBL/GenBank/DDBJ databases">
        <title>The Genome Sequence of Aphanomyces astaci APO3.</title>
        <authorList>
            <consortium name="The Broad Institute Genomics Platform"/>
            <person name="Russ C."/>
            <person name="Tyler B."/>
            <person name="van West P."/>
            <person name="Dieguez-Uribeondo J."/>
            <person name="Young S.K."/>
            <person name="Zeng Q."/>
            <person name="Gargeya S."/>
            <person name="Fitzgerald M."/>
            <person name="Abouelleil A."/>
            <person name="Alvarado L."/>
            <person name="Chapman S.B."/>
            <person name="Gainer-Dewar J."/>
            <person name="Goldberg J."/>
            <person name="Griggs A."/>
            <person name="Gujja S."/>
            <person name="Hansen M."/>
            <person name="Howarth C."/>
            <person name="Imamovic A."/>
            <person name="Ireland A."/>
            <person name="Larimer J."/>
            <person name="McCowan C."/>
            <person name="Murphy C."/>
            <person name="Pearson M."/>
            <person name="Poon T.W."/>
            <person name="Priest M."/>
            <person name="Roberts A."/>
            <person name="Saif S."/>
            <person name="Shea T."/>
            <person name="Sykes S."/>
            <person name="Wortman J."/>
            <person name="Nusbaum C."/>
            <person name="Birren B."/>
        </authorList>
    </citation>
    <scope>NUCLEOTIDE SEQUENCE [LARGE SCALE GENOMIC DNA]</scope>
    <source>
        <strain evidence="2">APO3</strain>
    </source>
</reference>
<feature type="region of interest" description="Disordered" evidence="1">
    <location>
        <begin position="1"/>
        <end position="85"/>
    </location>
</feature>
<dbReference type="GeneID" id="20812232"/>
<dbReference type="AlphaFoldDB" id="W4G8K4"/>
<gene>
    <name evidence="2" type="ORF">H257_10236</name>
</gene>
<protein>
    <submittedName>
        <fullName evidence="2">Uncharacterized protein</fullName>
    </submittedName>
</protein>